<dbReference type="PANTHER" id="PTHR13634:SF0">
    <property type="entry name" value="RIBOSOME BIOGENESIS PROTEIN BRX1 HOMOLOG"/>
    <property type="match status" value="1"/>
</dbReference>
<evidence type="ECO:0000256" key="2">
    <source>
        <dbReference type="ARBA" id="ARBA00006369"/>
    </source>
</evidence>
<sequence>MKRKLTQAGAISRAKSSDVFSKPGKKRTQKRKEIVSSEDDDSNSSESDYSVSEVERENSAFDDALAEEESENGEKLTNAERDAQIMAARSAREEEKRNVVKYQNKQKVLVFSSRGVTSRFRHLNEDFRTLLVHSKKENKHDTKKNLYEINDLCEMNGCNNCIFFEARKSQDLYLWVTRAPNGPSAKFLVANIHTMEELRLTGNCLKGSRPILSFDKAFDSAPHMQLLKELFTTAFGTPNGHPKSKPFVDHVMNFAVADGRIWFRHFQITDSTQDKKEINRALKDGKETINLVEIGPRFVLSLVKIFNGGFGGQVLHENPRYVKPNTLRSEANKKKGNAYAQRKAAQKKREVKKSVNVVPKDPLGDVFK</sequence>
<keyword evidence="4" id="KW-0539">Nucleus</keyword>
<gene>
    <name evidence="7" type="ORF">ASTO00021_LOCUS14790</name>
</gene>
<dbReference type="GO" id="GO:0000027">
    <property type="term" value="P:ribosomal large subunit assembly"/>
    <property type="evidence" value="ECO:0007669"/>
    <property type="project" value="TreeGrafter"/>
</dbReference>
<feature type="domain" description="Brix" evidence="6">
    <location>
        <begin position="106"/>
        <end position="311"/>
    </location>
</feature>
<evidence type="ECO:0000256" key="4">
    <source>
        <dbReference type="ARBA" id="ARBA00023242"/>
    </source>
</evidence>
<dbReference type="PROSITE" id="PS50833">
    <property type="entry name" value="BRIX"/>
    <property type="match status" value="1"/>
</dbReference>
<evidence type="ECO:0000259" key="6">
    <source>
        <dbReference type="PROSITE" id="PS50833"/>
    </source>
</evidence>
<evidence type="ECO:0000313" key="7">
    <source>
        <dbReference type="EMBL" id="CAE0444749.1"/>
    </source>
</evidence>
<dbReference type="Pfam" id="PF04427">
    <property type="entry name" value="Brix"/>
    <property type="match status" value="1"/>
</dbReference>
<dbReference type="InterPro" id="IPR026532">
    <property type="entry name" value="BRX1"/>
</dbReference>
<feature type="compositionally biased region" description="Basic and acidic residues" evidence="5">
    <location>
        <begin position="72"/>
        <end position="81"/>
    </location>
</feature>
<evidence type="ECO:0000256" key="3">
    <source>
        <dbReference type="ARBA" id="ARBA00022517"/>
    </source>
</evidence>
<evidence type="ECO:0000256" key="5">
    <source>
        <dbReference type="SAM" id="MobiDB-lite"/>
    </source>
</evidence>
<evidence type="ECO:0000256" key="1">
    <source>
        <dbReference type="ARBA" id="ARBA00004604"/>
    </source>
</evidence>
<dbReference type="FunFam" id="3.40.50.10480:FF:000009">
    <property type="entry name" value="Ribosome biogenesis protein, putative"/>
    <property type="match status" value="1"/>
</dbReference>
<comment type="similarity">
    <text evidence="2">Belongs to the BRX1 family.</text>
</comment>
<feature type="region of interest" description="Disordered" evidence="5">
    <location>
        <begin position="329"/>
        <end position="368"/>
    </location>
</feature>
<comment type="subcellular location">
    <subcellularLocation>
        <location evidence="1">Nucleus</location>
        <location evidence="1">Nucleolus</location>
    </subcellularLocation>
</comment>
<dbReference type="GO" id="GO:0006364">
    <property type="term" value="P:rRNA processing"/>
    <property type="evidence" value="ECO:0007669"/>
    <property type="project" value="InterPro"/>
</dbReference>
<organism evidence="7">
    <name type="scientific">Aplanochytrium stocchinoi</name>
    <dbReference type="NCBI Taxonomy" id="215587"/>
    <lineage>
        <taxon>Eukaryota</taxon>
        <taxon>Sar</taxon>
        <taxon>Stramenopiles</taxon>
        <taxon>Bigyra</taxon>
        <taxon>Labyrinthulomycetes</taxon>
        <taxon>Thraustochytrida</taxon>
        <taxon>Thraustochytriidae</taxon>
        <taxon>Aplanochytrium</taxon>
    </lineage>
</organism>
<dbReference type="GO" id="GO:0019843">
    <property type="term" value="F:rRNA binding"/>
    <property type="evidence" value="ECO:0007669"/>
    <property type="project" value="InterPro"/>
</dbReference>
<reference evidence="7" key="1">
    <citation type="submission" date="2021-01" db="EMBL/GenBank/DDBJ databases">
        <authorList>
            <person name="Corre E."/>
            <person name="Pelletier E."/>
            <person name="Niang G."/>
            <person name="Scheremetjew M."/>
            <person name="Finn R."/>
            <person name="Kale V."/>
            <person name="Holt S."/>
            <person name="Cochrane G."/>
            <person name="Meng A."/>
            <person name="Brown T."/>
            <person name="Cohen L."/>
        </authorList>
    </citation>
    <scope>NUCLEOTIDE SEQUENCE</scope>
    <source>
        <strain evidence="7">GSBS06</strain>
    </source>
</reference>
<keyword evidence="3" id="KW-0690">Ribosome biogenesis</keyword>
<proteinExistence type="inferred from homology"/>
<dbReference type="SUPFAM" id="SSF52954">
    <property type="entry name" value="Class II aaRS ABD-related"/>
    <property type="match status" value="1"/>
</dbReference>
<dbReference type="AlphaFoldDB" id="A0A7S3V162"/>
<accession>A0A7S3V162</accession>
<dbReference type="InterPro" id="IPR007109">
    <property type="entry name" value="Brix"/>
</dbReference>
<dbReference type="GO" id="GO:0005730">
    <property type="term" value="C:nucleolus"/>
    <property type="evidence" value="ECO:0007669"/>
    <property type="project" value="UniProtKB-SubCell"/>
</dbReference>
<dbReference type="PANTHER" id="PTHR13634">
    <property type="entry name" value="RIBOSOME BIOGENESIS PROTEIN BRIX"/>
    <property type="match status" value="1"/>
</dbReference>
<dbReference type="SMART" id="SM00879">
    <property type="entry name" value="Brix"/>
    <property type="match status" value="1"/>
</dbReference>
<protein>
    <recommendedName>
        <fullName evidence="6">Brix domain-containing protein</fullName>
    </recommendedName>
</protein>
<dbReference type="EMBL" id="HBIN01019382">
    <property type="protein sequence ID" value="CAE0444749.1"/>
    <property type="molecule type" value="Transcribed_RNA"/>
</dbReference>
<feature type="region of interest" description="Disordered" evidence="5">
    <location>
        <begin position="1"/>
        <end position="81"/>
    </location>
</feature>
<name>A0A7S3V162_9STRA</name>